<organism evidence="2 3">
    <name type="scientific">Cercophora newfieldiana</name>
    <dbReference type="NCBI Taxonomy" id="92897"/>
    <lineage>
        <taxon>Eukaryota</taxon>
        <taxon>Fungi</taxon>
        <taxon>Dikarya</taxon>
        <taxon>Ascomycota</taxon>
        <taxon>Pezizomycotina</taxon>
        <taxon>Sordariomycetes</taxon>
        <taxon>Sordariomycetidae</taxon>
        <taxon>Sordariales</taxon>
        <taxon>Lasiosphaeriaceae</taxon>
        <taxon>Cercophora</taxon>
    </lineage>
</organism>
<evidence type="ECO:0000313" key="3">
    <source>
        <dbReference type="Proteomes" id="UP001174936"/>
    </source>
</evidence>
<dbReference type="Proteomes" id="UP001174936">
    <property type="component" value="Unassembled WGS sequence"/>
</dbReference>
<gene>
    <name evidence="2" type="ORF">B0T16DRAFT_455450</name>
</gene>
<feature type="compositionally biased region" description="Basic residues" evidence="1">
    <location>
        <begin position="20"/>
        <end position="43"/>
    </location>
</feature>
<dbReference type="AlphaFoldDB" id="A0AA39YJG5"/>
<accession>A0AA39YJG5</accession>
<keyword evidence="3" id="KW-1185">Reference proteome</keyword>
<dbReference type="EMBL" id="JAULSV010000002">
    <property type="protein sequence ID" value="KAK0653140.1"/>
    <property type="molecule type" value="Genomic_DNA"/>
</dbReference>
<feature type="compositionally biased region" description="Basic and acidic residues" evidence="1">
    <location>
        <begin position="196"/>
        <end position="205"/>
    </location>
</feature>
<feature type="region of interest" description="Disordered" evidence="1">
    <location>
        <begin position="141"/>
        <end position="205"/>
    </location>
</feature>
<evidence type="ECO:0000313" key="2">
    <source>
        <dbReference type="EMBL" id="KAK0653140.1"/>
    </source>
</evidence>
<reference evidence="2" key="1">
    <citation type="submission" date="2023-06" db="EMBL/GenBank/DDBJ databases">
        <title>Genome-scale phylogeny and comparative genomics of the fungal order Sordariales.</title>
        <authorList>
            <consortium name="Lawrence Berkeley National Laboratory"/>
            <person name="Hensen N."/>
            <person name="Bonometti L."/>
            <person name="Westerberg I."/>
            <person name="Brannstrom I.O."/>
            <person name="Guillou S."/>
            <person name="Cros-Aarteil S."/>
            <person name="Calhoun S."/>
            <person name="Haridas S."/>
            <person name="Kuo A."/>
            <person name="Mondo S."/>
            <person name="Pangilinan J."/>
            <person name="Riley R."/>
            <person name="Labutti K."/>
            <person name="Andreopoulos B."/>
            <person name="Lipzen A."/>
            <person name="Chen C."/>
            <person name="Yanf M."/>
            <person name="Daum C."/>
            <person name="Ng V."/>
            <person name="Clum A."/>
            <person name="Steindorff A."/>
            <person name="Ohm R."/>
            <person name="Martin F."/>
            <person name="Silar P."/>
            <person name="Natvig D."/>
            <person name="Lalanne C."/>
            <person name="Gautier V."/>
            <person name="Ament-Velasquez S.L."/>
            <person name="Kruys A."/>
            <person name="Hutchinson M.I."/>
            <person name="Powell A.J."/>
            <person name="Barry K."/>
            <person name="Miller A.N."/>
            <person name="Grigoriev I.V."/>
            <person name="Debuchy R."/>
            <person name="Gladieux P."/>
            <person name="Thoren M.H."/>
            <person name="Johannesson H."/>
        </authorList>
    </citation>
    <scope>NUCLEOTIDE SEQUENCE</scope>
    <source>
        <strain evidence="2">SMH2532-1</strain>
    </source>
</reference>
<evidence type="ECO:0000256" key="1">
    <source>
        <dbReference type="SAM" id="MobiDB-lite"/>
    </source>
</evidence>
<comment type="caution">
    <text evidence="2">The sequence shown here is derived from an EMBL/GenBank/DDBJ whole genome shotgun (WGS) entry which is preliminary data.</text>
</comment>
<feature type="region of interest" description="Disordered" evidence="1">
    <location>
        <begin position="1"/>
        <end position="72"/>
    </location>
</feature>
<name>A0AA39YJG5_9PEZI</name>
<sequence length="205" mass="22259">MHPTEQQNSNNGNGQNGGRVNKRRGKGRGNRSQRRNRRNRGARGGRSTPLPRRGSDMSLGRDPDLLGEVAPLPMSLPSTGGVIPDGKATYTLIPANVMSAEVLSTAQIVYIRVPLVGSNGFPINATAHTLAPFILSPVMHGNQQQQMPSEPVLSDSGSSNPERMHTDSDSPPMTNFSPRDEEMPSPRQVVVNHNAKTPDEYHVRL</sequence>
<feature type="compositionally biased region" description="Basic and acidic residues" evidence="1">
    <location>
        <begin position="53"/>
        <end position="64"/>
    </location>
</feature>
<proteinExistence type="predicted"/>
<protein>
    <submittedName>
        <fullName evidence="2">Uncharacterized protein</fullName>
    </submittedName>
</protein>